<accession>A0AAV2F9P9</accession>
<dbReference type="EMBL" id="OZ034819">
    <property type="protein sequence ID" value="CAL1394697.1"/>
    <property type="molecule type" value="Genomic_DNA"/>
</dbReference>
<organism evidence="1 2">
    <name type="scientific">Linum trigynum</name>
    <dbReference type="NCBI Taxonomy" id="586398"/>
    <lineage>
        <taxon>Eukaryota</taxon>
        <taxon>Viridiplantae</taxon>
        <taxon>Streptophyta</taxon>
        <taxon>Embryophyta</taxon>
        <taxon>Tracheophyta</taxon>
        <taxon>Spermatophyta</taxon>
        <taxon>Magnoliopsida</taxon>
        <taxon>eudicotyledons</taxon>
        <taxon>Gunneridae</taxon>
        <taxon>Pentapetalae</taxon>
        <taxon>rosids</taxon>
        <taxon>fabids</taxon>
        <taxon>Malpighiales</taxon>
        <taxon>Linaceae</taxon>
        <taxon>Linum</taxon>
    </lineage>
</organism>
<evidence type="ECO:0000313" key="1">
    <source>
        <dbReference type="EMBL" id="CAL1394697.1"/>
    </source>
</evidence>
<sequence length="109" mass="12805">MYPRRRELKLRRLYLPHHTLSDDVIIIFDDDELEVIEKRSETGKAHTGLKKDVESMVIPRVSLPLNYYYELFNASVNTEGDVKTHRFAIRSSRYGLNLNALVDRELVSR</sequence>
<proteinExistence type="predicted"/>
<name>A0AAV2F9P9_9ROSI</name>
<keyword evidence="2" id="KW-1185">Reference proteome</keyword>
<protein>
    <submittedName>
        <fullName evidence="1">Uncharacterized protein</fullName>
    </submittedName>
</protein>
<gene>
    <name evidence="1" type="ORF">LTRI10_LOCUS35182</name>
</gene>
<dbReference type="AlphaFoldDB" id="A0AAV2F9P9"/>
<reference evidence="1 2" key="1">
    <citation type="submission" date="2024-04" db="EMBL/GenBank/DDBJ databases">
        <authorList>
            <person name="Fracassetti M."/>
        </authorList>
    </citation>
    <scope>NUCLEOTIDE SEQUENCE [LARGE SCALE GENOMIC DNA]</scope>
</reference>
<dbReference type="Proteomes" id="UP001497516">
    <property type="component" value="Chromosome 6"/>
</dbReference>
<evidence type="ECO:0000313" key="2">
    <source>
        <dbReference type="Proteomes" id="UP001497516"/>
    </source>
</evidence>